<proteinExistence type="predicted"/>
<dbReference type="EMBL" id="MJBS01000052">
    <property type="protein sequence ID" value="OHE97929.1"/>
    <property type="molecule type" value="Genomic_DNA"/>
</dbReference>
<reference evidence="2 3" key="1">
    <citation type="submission" date="2016-09" db="EMBL/GenBank/DDBJ databases">
        <authorList>
            <person name="Capua I."/>
            <person name="De Benedictis P."/>
            <person name="Joannis T."/>
            <person name="Lombin L.H."/>
            <person name="Cattoli G."/>
        </authorList>
    </citation>
    <scope>NUCLEOTIDE SEQUENCE [LARGE SCALE GENOMIC DNA]</scope>
    <source>
        <strain evidence="2 3">IMI 309357</strain>
    </source>
</reference>
<dbReference type="GeneID" id="34559941"/>
<evidence type="ECO:0000313" key="2">
    <source>
        <dbReference type="EMBL" id="OHE97929.1"/>
    </source>
</evidence>
<keyword evidence="1" id="KW-0732">Signal</keyword>
<feature type="chain" id="PRO_5009602626" evidence="1">
    <location>
        <begin position="19"/>
        <end position="143"/>
    </location>
</feature>
<sequence>MRASTLLAAAASALTASAAPIASYTWSITNWSGGWYGIGWANYQVTAPAATSNGVTIPALSLTSRCEPWGAEGTVRDCSDLIANNNDGRTYTGKIGSFDDGAVSYGNYTFKSGDKTYSVTGTIKGVENGASAFTVSGLQLTQL</sequence>
<protein>
    <submittedName>
        <fullName evidence="2">Uncharacterized protein</fullName>
    </submittedName>
</protein>
<evidence type="ECO:0000313" key="3">
    <source>
        <dbReference type="Proteomes" id="UP000176998"/>
    </source>
</evidence>
<gene>
    <name evidence="2" type="ORF">CORC01_06792</name>
</gene>
<dbReference type="Proteomes" id="UP000176998">
    <property type="component" value="Unassembled WGS sequence"/>
</dbReference>
<accession>A0A1G4B932</accession>
<dbReference type="AlphaFoldDB" id="A0A1G4B932"/>
<organism evidence="2 3">
    <name type="scientific">Colletotrichum orchidophilum</name>
    <dbReference type="NCBI Taxonomy" id="1209926"/>
    <lineage>
        <taxon>Eukaryota</taxon>
        <taxon>Fungi</taxon>
        <taxon>Dikarya</taxon>
        <taxon>Ascomycota</taxon>
        <taxon>Pezizomycotina</taxon>
        <taxon>Sordariomycetes</taxon>
        <taxon>Hypocreomycetidae</taxon>
        <taxon>Glomerellales</taxon>
        <taxon>Glomerellaceae</taxon>
        <taxon>Colletotrichum</taxon>
    </lineage>
</organism>
<dbReference type="RefSeq" id="XP_022475081.1">
    <property type="nucleotide sequence ID" value="XM_022618431.1"/>
</dbReference>
<name>A0A1G4B932_9PEZI</name>
<feature type="signal peptide" evidence="1">
    <location>
        <begin position="1"/>
        <end position="18"/>
    </location>
</feature>
<keyword evidence="3" id="KW-1185">Reference proteome</keyword>
<dbReference type="OrthoDB" id="3726543at2759"/>
<evidence type="ECO:0000256" key="1">
    <source>
        <dbReference type="SAM" id="SignalP"/>
    </source>
</evidence>
<comment type="caution">
    <text evidence="2">The sequence shown here is derived from an EMBL/GenBank/DDBJ whole genome shotgun (WGS) entry which is preliminary data.</text>
</comment>